<name>A0AAV4QJT4_9ARAC</name>
<sequence>MLKDKSLRCPTQESRISNVLQKLKEKPKLCNSKCVHVMQIACKSGVQACQPPPPIQMSPPSSKPVPHRTLKSDVSRNVPDLWRFGASCEGSLRWVLKRIYPSDAFEIAWMVESTFVEKTRVAHLRCTNFDPVNGAPSFQNELRGNSDCSPECDNLDGSNASCPSGMSQPRSKQWGNGVFLFLD</sequence>
<dbReference type="Proteomes" id="UP001054837">
    <property type="component" value="Unassembled WGS sequence"/>
</dbReference>
<accession>A0AAV4QJT4</accession>
<protein>
    <submittedName>
        <fullName evidence="1">Uncharacterized protein</fullName>
    </submittedName>
</protein>
<proteinExistence type="predicted"/>
<evidence type="ECO:0000313" key="1">
    <source>
        <dbReference type="EMBL" id="GIY08472.1"/>
    </source>
</evidence>
<gene>
    <name evidence="1" type="ORF">CDAR_592571</name>
</gene>
<dbReference type="AlphaFoldDB" id="A0AAV4QJT4"/>
<reference evidence="1 2" key="1">
    <citation type="submission" date="2021-06" db="EMBL/GenBank/DDBJ databases">
        <title>Caerostris darwini draft genome.</title>
        <authorList>
            <person name="Kono N."/>
            <person name="Arakawa K."/>
        </authorList>
    </citation>
    <scope>NUCLEOTIDE SEQUENCE [LARGE SCALE GENOMIC DNA]</scope>
</reference>
<keyword evidence="2" id="KW-1185">Reference proteome</keyword>
<dbReference type="EMBL" id="BPLQ01004517">
    <property type="protein sequence ID" value="GIY08472.1"/>
    <property type="molecule type" value="Genomic_DNA"/>
</dbReference>
<evidence type="ECO:0000313" key="2">
    <source>
        <dbReference type="Proteomes" id="UP001054837"/>
    </source>
</evidence>
<comment type="caution">
    <text evidence="1">The sequence shown here is derived from an EMBL/GenBank/DDBJ whole genome shotgun (WGS) entry which is preliminary data.</text>
</comment>
<organism evidence="1 2">
    <name type="scientific">Caerostris darwini</name>
    <dbReference type="NCBI Taxonomy" id="1538125"/>
    <lineage>
        <taxon>Eukaryota</taxon>
        <taxon>Metazoa</taxon>
        <taxon>Ecdysozoa</taxon>
        <taxon>Arthropoda</taxon>
        <taxon>Chelicerata</taxon>
        <taxon>Arachnida</taxon>
        <taxon>Araneae</taxon>
        <taxon>Araneomorphae</taxon>
        <taxon>Entelegynae</taxon>
        <taxon>Araneoidea</taxon>
        <taxon>Araneidae</taxon>
        <taxon>Caerostris</taxon>
    </lineage>
</organism>